<dbReference type="Proteomes" id="UP001238523">
    <property type="component" value="Chromosome"/>
</dbReference>
<organism evidence="6 7">
    <name type="scientific">Aequorivita marisscotiae</name>
    <dbReference type="NCBI Taxonomy" id="3040348"/>
    <lineage>
        <taxon>Bacteria</taxon>
        <taxon>Pseudomonadati</taxon>
        <taxon>Bacteroidota</taxon>
        <taxon>Flavobacteriia</taxon>
        <taxon>Flavobacteriales</taxon>
        <taxon>Flavobacteriaceae</taxon>
        <taxon>Aequorivita</taxon>
    </lineage>
</organism>
<reference evidence="6 7" key="1">
    <citation type="submission" date="2023-04" db="EMBL/GenBank/DDBJ databases">
        <title>Taxonomic identification of the Arctic strain Aequorivita sp. nov. and transcriptomic analysis in response to temperature stress.</title>
        <authorList>
            <person name="Liu W."/>
            <person name="Cong B."/>
            <person name="Lin J."/>
        </authorList>
    </citation>
    <scope>NUCLEOTIDE SEQUENCE [LARGE SCALE GENOMIC DNA]</scope>
    <source>
        <strain evidence="6 7">Ant34-E75</strain>
    </source>
</reference>
<accession>A0ABY8KZ47</accession>
<evidence type="ECO:0000256" key="3">
    <source>
        <dbReference type="ARBA" id="ARBA00023237"/>
    </source>
</evidence>
<gene>
    <name evidence="6" type="ORF">QCQ61_04675</name>
</gene>
<dbReference type="PANTHER" id="PTHR40980">
    <property type="entry name" value="PLUG DOMAIN-CONTAINING PROTEIN"/>
    <property type="match status" value="1"/>
</dbReference>
<feature type="chain" id="PRO_5045740897" evidence="4">
    <location>
        <begin position="19"/>
        <end position="802"/>
    </location>
</feature>
<proteinExistence type="predicted"/>
<dbReference type="InterPro" id="IPR041700">
    <property type="entry name" value="OMP_b-brl_3"/>
</dbReference>
<evidence type="ECO:0000256" key="4">
    <source>
        <dbReference type="SAM" id="SignalP"/>
    </source>
</evidence>
<dbReference type="InterPro" id="IPR008969">
    <property type="entry name" value="CarboxyPept-like_regulatory"/>
</dbReference>
<keyword evidence="7" id="KW-1185">Reference proteome</keyword>
<protein>
    <submittedName>
        <fullName evidence="6">TonB-dependent receptor</fullName>
    </submittedName>
</protein>
<evidence type="ECO:0000259" key="5">
    <source>
        <dbReference type="Pfam" id="PF14905"/>
    </source>
</evidence>
<evidence type="ECO:0000256" key="2">
    <source>
        <dbReference type="ARBA" id="ARBA00023136"/>
    </source>
</evidence>
<dbReference type="InterPro" id="IPR036942">
    <property type="entry name" value="Beta-barrel_TonB_sf"/>
</dbReference>
<dbReference type="SUPFAM" id="SSF56935">
    <property type="entry name" value="Porins"/>
    <property type="match status" value="1"/>
</dbReference>
<keyword evidence="4" id="KW-0732">Signal</keyword>
<dbReference type="Gene3D" id="2.40.170.20">
    <property type="entry name" value="TonB-dependent receptor, beta-barrel domain"/>
    <property type="match status" value="1"/>
</dbReference>
<evidence type="ECO:0000313" key="7">
    <source>
        <dbReference type="Proteomes" id="UP001238523"/>
    </source>
</evidence>
<dbReference type="Gene3D" id="2.60.40.1120">
    <property type="entry name" value="Carboxypeptidase-like, regulatory domain"/>
    <property type="match status" value="1"/>
</dbReference>
<keyword evidence="6" id="KW-0675">Receptor</keyword>
<evidence type="ECO:0000256" key="1">
    <source>
        <dbReference type="ARBA" id="ARBA00004442"/>
    </source>
</evidence>
<evidence type="ECO:0000313" key="6">
    <source>
        <dbReference type="EMBL" id="WGF93490.1"/>
    </source>
</evidence>
<dbReference type="Pfam" id="PF13715">
    <property type="entry name" value="CarbopepD_reg_2"/>
    <property type="match status" value="1"/>
</dbReference>
<keyword evidence="3" id="KW-0998">Cell outer membrane</keyword>
<dbReference type="EMBL" id="CP122379">
    <property type="protein sequence ID" value="WGF93490.1"/>
    <property type="molecule type" value="Genomic_DNA"/>
</dbReference>
<feature type="signal peptide" evidence="4">
    <location>
        <begin position="1"/>
        <end position="18"/>
    </location>
</feature>
<feature type="domain" description="Outer membrane protein beta-barrel" evidence="5">
    <location>
        <begin position="373"/>
        <end position="780"/>
    </location>
</feature>
<dbReference type="PANTHER" id="PTHR40980:SF4">
    <property type="entry name" value="TONB-DEPENDENT RECEPTOR-LIKE BETA-BARREL DOMAIN-CONTAINING PROTEIN"/>
    <property type="match status" value="1"/>
</dbReference>
<name>A0ABY8KZ47_9FLAO</name>
<dbReference type="SUPFAM" id="SSF49464">
    <property type="entry name" value="Carboxypeptidase regulatory domain-like"/>
    <property type="match status" value="1"/>
</dbReference>
<keyword evidence="2" id="KW-0472">Membrane</keyword>
<dbReference type="RefSeq" id="WP_279449617.1">
    <property type="nucleotide sequence ID" value="NZ_CP122379.1"/>
</dbReference>
<dbReference type="Pfam" id="PF14905">
    <property type="entry name" value="OMP_b-brl_3"/>
    <property type="match status" value="1"/>
</dbReference>
<comment type="subcellular location">
    <subcellularLocation>
        <location evidence="1">Cell outer membrane</location>
    </subcellularLocation>
</comment>
<sequence length="802" mass="91712">MRKFFILLCCLQQCVLLAQDFSISGLVSDAENTPLSFVNVLLYGAESEEPIKGTTTDDDGYFAIKNLPAGNYKLNFSYIGFETQEQTVAVSSNQNLGTIILKINQQMLDETVVTAKLPTIKKTVGKLVFNVENTSLSVGSTMDLLKKTPGVVVIGENIQVKFSSPTIYINGKRVYLSAAEVASLLENTDATNIKSVEVITNPGSKYDAEAGTILNIVTTKAISIGYKGSVNATYTQGIFPKYSFGTSHFYKNNWLNLYGSYTYNTKKEFKEDESYLRFFKPDEVSTKSIWETYFNRTTNSENHNGNMVMDFTIDEKNTISLASTISVSPASTYFNNGTAAIYNSQMQLDSTNTTLSGVNYKKDNLTFALDYQRKLNENGATLSAAANYIYYNSNQDQDVSTHYFLPNNEFIKHNSFFTNSAQKSNILTAQTDISTPYWGGTFEIGFKLSKINTDSKIDFFDTVNNTDTYNWALSDDFNYKEKIYAEYVKFEKDWEKWSFTAGLRAEYTDTNANSRRLGKTTNQDYFDVFPSASVNYSINDNNNIGIGYNRSIQRPRYESLNPFKYFITENNYIGGDPNLVPSIKDKITLSYSLKNKWLFDLYYENIKNELGYLSFQNNENSVLRSVYDNLIEAYQYSFDVVYYNSLTPWWYFQLSTSSYYLSNKFEALESSQQAYTNDTFGQYLQTFNRFTLTKDQSFTADLSALYISNFVFGNRYFKNQSFVNISFRKVFWDKRASVTAGVDDIFNTLNNVVSVAKYYNQDNRFFVNEESRLFRLGFKYNFGNARLRDNNKTIETDEGDRL</sequence>